<dbReference type="Gene3D" id="3.10.129.10">
    <property type="entry name" value="Hotdog Thioesterase"/>
    <property type="match status" value="1"/>
</dbReference>
<dbReference type="EMBL" id="QWGB01000014">
    <property type="protein sequence ID" value="RIJ20521.1"/>
    <property type="molecule type" value="Genomic_DNA"/>
</dbReference>
<dbReference type="AlphaFoldDB" id="A0A399QPV8"/>
<dbReference type="SUPFAM" id="SSF54637">
    <property type="entry name" value="Thioesterase/thiol ester dehydrase-isomerase"/>
    <property type="match status" value="1"/>
</dbReference>
<dbReference type="InterPro" id="IPR006683">
    <property type="entry name" value="Thioestr_dom"/>
</dbReference>
<dbReference type="OrthoDB" id="5242242at2"/>
<keyword evidence="3" id="KW-1185">Reference proteome</keyword>
<evidence type="ECO:0000259" key="1">
    <source>
        <dbReference type="Pfam" id="PF03061"/>
    </source>
</evidence>
<dbReference type="CDD" id="cd03443">
    <property type="entry name" value="PaaI_thioesterase"/>
    <property type="match status" value="1"/>
</dbReference>
<proteinExistence type="predicted"/>
<protein>
    <submittedName>
        <fullName evidence="2">PaaI family thioesterase</fullName>
    </submittedName>
</protein>
<evidence type="ECO:0000313" key="3">
    <source>
        <dbReference type="Proteomes" id="UP000265431"/>
    </source>
</evidence>
<dbReference type="Pfam" id="PF03061">
    <property type="entry name" value="4HBT"/>
    <property type="match status" value="1"/>
</dbReference>
<organism evidence="2 3">
    <name type="scientific">Henriciella barbarensis</name>
    <dbReference type="NCBI Taxonomy" id="86342"/>
    <lineage>
        <taxon>Bacteria</taxon>
        <taxon>Pseudomonadati</taxon>
        <taxon>Pseudomonadota</taxon>
        <taxon>Alphaproteobacteria</taxon>
        <taxon>Hyphomonadales</taxon>
        <taxon>Hyphomonadaceae</taxon>
        <taxon>Henriciella</taxon>
    </lineage>
</organism>
<sequence>MSLAYNPEDYSPMFQGFLKGISSGDWPSKPKGIAKLGIMPEDWLKEIEPGRVHYVWPNDGSHDIQPGRAFGGWVGALSDHVVSICMFSALTDGEAFTTQDLQIKLFRPVSHGDITITAHVVNRSKSTGYIEAEWRNAEGKLLVKVLAWKAIRTVEAIHGRRD</sequence>
<evidence type="ECO:0000313" key="2">
    <source>
        <dbReference type="EMBL" id="RIJ20521.1"/>
    </source>
</evidence>
<accession>A0A399QPV8</accession>
<reference evidence="2 3" key="1">
    <citation type="submission" date="2018-08" db="EMBL/GenBank/DDBJ databases">
        <title>Henriciella mobilis sp. nov., isolated from seawater.</title>
        <authorList>
            <person name="Cheng H."/>
            <person name="Wu Y.-H."/>
            <person name="Xu X.-W."/>
            <person name="Guo L.-L."/>
        </authorList>
    </citation>
    <scope>NUCLEOTIDE SEQUENCE [LARGE SCALE GENOMIC DNA]</scope>
    <source>
        <strain evidence="2 3">CCUG66934</strain>
    </source>
</reference>
<name>A0A399QPV8_9PROT</name>
<feature type="domain" description="Thioesterase" evidence="1">
    <location>
        <begin position="67"/>
        <end position="141"/>
    </location>
</feature>
<gene>
    <name evidence="2" type="ORF">D1224_15515</name>
</gene>
<dbReference type="InterPro" id="IPR029069">
    <property type="entry name" value="HotDog_dom_sf"/>
</dbReference>
<dbReference type="RefSeq" id="WP_119380837.1">
    <property type="nucleotide sequence ID" value="NZ_QWGB01000014.1"/>
</dbReference>
<comment type="caution">
    <text evidence="2">The sequence shown here is derived from an EMBL/GenBank/DDBJ whole genome shotgun (WGS) entry which is preliminary data.</text>
</comment>
<dbReference type="Proteomes" id="UP000265431">
    <property type="component" value="Unassembled WGS sequence"/>
</dbReference>
<dbReference type="GO" id="GO:0016790">
    <property type="term" value="F:thiolester hydrolase activity"/>
    <property type="evidence" value="ECO:0007669"/>
    <property type="project" value="UniProtKB-ARBA"/>
</dbReference>